<dbReference type="RefSeq" id="WP_225566073.1">
    <property type="nucleotide sequence ID" value="NZ_JAIXCQ010000009.1"/>
</dbReference>
<name>A0ABS7ZH08_9MICO</name>
<proteinExistence type="predicted"/>
<accession>A0ABS7ZH08</accession>
<keyword evidence="2" id="KW-1185">Reference proteome</keyword>
<gene>
    <name evidence="1" type="ORF">LEP48_13265</name>
</gene>
<dbReference type="InterPro" id="IPR019292">
    <property type="entry name" value="McrC"/>
</dbReference>
<dbReference type="EMBL" id="JAIXCQ010000009">
    <property type="protein sequence ID" value="MCA5894310.1"/>
    <property type="molecule type" value="Genomic_DNA"/>
</dbReference>
<comment type="caution">
    <text evidence="1">The sequence shown here is derived from an EMBL/GenBank/DDBJ whole genome shotgun (WGS) entry which is preliminary data.</text>
</comment>
<dbReference type="Pfam" id="PF10117">
    <property type="entry name" value="McrBC"/>
    <property type="match status" value="1"/>
</dbReference>
<protein>
    <submittedName>
        <fullName evidence="1">McrC family protein</fullName>
    </submittedName>
</protein>
<dbReference type="PANTHER" id="PTHR38733">
    <property type="entry name" value="PROTEIN MCRC"/>
    <property type="match status" value="1"/>
</dbReference>
<dbReference type="PANTHER" id="PTHR38733:SF1">
    <property type="entry name" value="TYPE IV METHYL-DIRECTED RESTRICTION ENZYME ECOKMCRBC"/>
    <property type="match status" value="1"/>
</dbReference>
<dbReference type="Proteomes" id="UP001319870">
    <property type="component" value="Unassembled WGS sequence"/>
</dbReference>
<organism evidence="1 2">
    <name type="scientific">Isoptericola luteus</name>
    <dbReference type="NCBI Taxonomy" id="2879484"/>
    <lineage>
        <taxon>Bacteria</taxon>
        <taxon>Bacillati</taxon>
        <taxon>Actinomycetota</taxon>
        <taxon>Actinomycetes</taxon>
        <taxon>Micrococcales</taxon>
        <taxon>Promicromonosporaceae</taxon>
        <taxon>Isoptericola</taxon>
    </lineage>
</organism>
<evidence type="ECO:0000313" key="2">
    <source>
        <dbReference type="Proteomes" id="UP001319870"/>
    </source>
</evidence>
<sequence length="474" mass="51792">MALEPAESVGHGRDGQVWDLGQPVLEMREQSEVRATAELVAAVSPATWERLGLVVRRSPGDTYWIVRSSDLAGVVRLDVRSTHVHLRIQPKLVDLDLFFLADWAFGSQKSGRAFSDARAELQALRAEPAACLLGWYIAEMVAFATRWTRRGYVVRHEDLVGRVRGHIDVARYAAMSLAQARPHVIPARFTEPSHDTPPNQYLKAGIRHAAALSRAVPLPAAQRALQELSRRGLSLLAGVSDVRLTARDGQRLNLAGPLRHYRQPVAFTTAVLDGTFLSTELGTHSQEAIMWSLNVLYEESLRRVLEAWPGATSVRTPLRATVEGSLGERLGASAVKPDYVFRRGDGTLLVLDAKYKDVTPRSALGAGSADDVVDVAPTKRQRVRVRRADVYQAVAYGRHEGLGGSTVGLLYPVTLAHDEPYPAPLRLREFDPRVHVVFFDVGPTASSHVTDLYAVLDGLGVSAAQPVVTAGTPI</sequence>
<reference evidence="1 2" key="1">
    <citation type="submission" date="2021-09" db="EMBL/GenBank/DDBJ databases">
        <title>Isoptericola luteus sp. nov., a novel bacterium isolated from Harbin, the capital city of Heilongjiang province.</title>
        <authorList>
            <person name="Li J."/>
        </authorList>
    </citation>
    <scope>NUCLEOTIDE SEQUENCE [LARGE SCALE GENOMIC DNA]</scope>
    <source>
        <strain evidence="1 2">NEAU-Y5</strain>
    </source>
</reference>
<evidence type="ECO:0000313" key="1">
    <source>
        <dbReference type="EMBL" id="MCA5894310.1"/>
    </source>
</evidence>